<protein>
    <submittedName>
        <fullName evidence="2">Uncharacterized protein</fullName>
    </submittedName>
</protein>
<sequence>MALYSALWKNADRMLGQLGKSVPWMFVSLAFLSLSMNFIMLWRQLMLGLEPKWAATENTDKEIRARVIDGVQWALKNRDCSNPHDKSFSLYKGFSTFVRLSSEH</sequence>
<keyword evidence="1" id="KW-1133">Transmembrane helix</keyword>
<proteinExistence type="predicted"/>
<dbReference type="AlphaFoldDB" id="A0A8H7NHD8"/>
<feature type="transmembrane region" description="Helical" evidence="1">
    <location>
        <begin position="22"/>
        <end position="42"/>
    </location>
</feature>
<organism evidence="2 3">
    <name type="scientific">Bionectria ochroleuca</name>
    <name type="common">Gliocladium roseum</name>
    <dbReference type="NCBI Taxonomy" id="29856"/>
    <lineage>
        <taxon>Eukaryota</taxon>
        <taxon>Fungi</taxon>
        <taxon>Dikarya</taxon>
        <taxon>Ascomycota</taxon>
        <taxon>Pezizomycotina</taxon>
        <taxon>Sordariomycetes</taxon>
        <taxon>Hypocreomycetidae</taxon>
        <taxon>Hypocreales</taxon>
        <taxon>Bionectriaceae</taxon>
        <taxon>Clonostachys</taxon>
    </lineage>
</organism>
<keyword evidence="1" id="KW-0472">Membrane</keyword>
<keyword evidence="1" id="KW-0812">Transmembrane</keyword>
<evidence type="ECO:0000256" key="1">
    <source>
        <dbReference type="SAM" id="Phobius"/>
    </source>
</evidence>
<name>A0A8H7NHD8_BIOOC</name>
<dbReference type="EMBL" id="JADCTT010000003">
    <property type="protein sequence ID" value="KAF9755668.1"/>
    <property type="molecule type" value="Genomic_DNA"/>
</dbReference>
<reference evidence="2" key="1">
    <citation type="submission" date="2020-10" db="EMBL/GenBank/DDBJ databases">
        <title>High-Quality Genome Resource of Clonostachys rosea strain S41 by Oxford Nanopore Long-Read Sequencing.</title>
        <authorList>
            <person name="Wang H."/>
        </authorList>
    </citation>
    <scope>NUCLEOTIDE SEQUENCE</scope>
    <source>
        <strain evidence="2">S41</strain>
    </source>
</reference>
<evidence type="ECO:0000313" key="2">
    <source>
        <dbReference type="EMBL" id="KAF9755668.1"/>
    </source>
</evidence>
<dbReference type="Proteomes" id="UP000616885">
    <property type="component" value="Unassembled WGS sequence"/>
</dbReference>
<evidence type="ECO:0000313" key="3">
    <source>
        <dbReference type="Proteomes" id="UP000616885"/>
    </source>
</evidence>
<comment type="caution">
    <text evidence="2">The sequence shown here is derived from an EMBL/GenBank/DDBJ whole genome shotgun (WGS) entry which is preliminary data.</text>
</comment>
<gene>
    <name evidence="2" type="ORF">IM811_011109</name>
</gene>
<accession>A0A8H7NHD8</accession>